<dbReference type="GO" id="GO:0048278">
    <property type="term" value="P:vesicle docking"/>
    <property type="evidence" value="ECO:0007669"/>
    <property type="project" value="TreeGrafter"/>
</dbReference>
<evidence type="ECO:0000256" key="6">
    <source>
        <dbReference type="SAM" id="Coils"/>
    </source>
</evidence>
<dbReference type="SMART" id="SM00503">
    <property type="entry name" value="SynN"/>
    <property type="match status" value="1"/>
</dbReference>
<dbReference type="CDD" id="cd00179">
    <property type="entry name" value="SynN"/>
    <property type="match status" value="1"/>
</dbReference>
<dbReference type="CDD" id="cd15848">
    <property type="entry name" value="SNARE_syntaxin1-like"/>
    <property type="match status" value="1"/>
</dbReference>
<dbReference type="Pfam" id="PF00804">
    <property type="entry name" value="Syntaxin"/>
    <property type="match status" value="1"/>
</dbReference>
<evidence type="ECO:0000256" key="2">
    <source>
        <dbReference type="ARBA" id="ARBA00022448"/>
    </source>
</evidence>
<dbReference type="GO" id="GO:0005886">
    <property type="term" value="C:plasma membrane"/>
    <property type="evidence" value="ECO:0007669"/>
    <property type="project" value="TreeGrafter"/>
</dbReference>
<evidence type="ECO:0000256" key="1">
    <source>
        <dbReference type="ARBA" id="ARBA00009063"/>
    </source>
</evidence>
<dbReference type="PROSITE" id="PS50192">
    <property type="entry name" value="T_SNARE"/>
    <property type="match status" value="1"/>
</dbReference>
<dbReference type="GO" id="GO:0000149">
    <property type="term" value="F:SNARE binding"/>
    <property type="evidence" value="ECO:0007669"/>
    <property type="project" value="TreeGrafter"/>
</dbReference>
<evidence type="ECO:0000313" key="10">
    <source>
        <dbReference type="Proteomes" id="UP001443914"/>
    </source>
</evidence>
<dbReference type="GO" id="GO:0031201">
    <property type="term" value="C:SNARE complex"/>
    <property type="evidence" value="ECO:0007669"/>
    <property type="project" value="TreeGrafter"/>
</dbReference>
<evidence type="ECO:0000259" key="8">
    <source>
        <dbReference type="PROSITE" id="PS50192"/>
    </source>
</evidence>
<dbReference type="InterPro" id="IPR006011">
    <property type="entry name" value="Syntaxin_N"/>
</dbReference>
<dbReference type="Gene3D" id="1.20.58.70">
    <property type="match status" value="1"/>
</dbReference>
<dbReference type="Pfam" id="PF05739">
    <property type="entry name" value="SNARE"/>
    <property type="match status" value="1"/>
</dbReference>
<dbReference type="GO" id="GO:0006906">
    <property type="term" value="P:vesicle fusion"/>
    <property type="evidence" value="ECO:0007669"/>
    <property type="project" value="TreeGrafter"/>
</dbReference>
<comment type="caution">
    <text evidence="9">The sequence shown here is derived from an EMBL/GenBank/DDBJ whole genome shotgun (WGS) entry which is preliminary data.</text>
</comment>
<keyword evidence="3" id="KW-0653">Protein transport</keyword>
<comment type="similarity">
    <text evidence="1">Belongs to the syntaxin family.</text>
</comment>
<dbReference type="GO" id="GO:0005484">
    <property type="term" value="F:SNAP receptor activity"/>
    <property type="evidence" value="ECO:0007669"/>
    <property type="project" value="TreeGrafter"/>
</dbReference>
<dbReference type="GO" id="GO:0006887">
    <property type="term" value="P:exocytosis"/>
    <property type="evidence" value="ECO:0007669"/>
    <property type="project" value="TreeGrafter"/>
</dbReference>
<dbReference type="FunFam" id="1.20.5.110:FF:000008">
    <property type="entry name" value="Syntaxin 132"/>
    <property type="match status" value="1"/>
</dbReference>
<dbReference type="PANTHER" id="PTHR19957">
    <property type="entry name" value="SYNTAXIN"/>
    <property type="match status" value="1"/>
</dbReference>
<feature type="domain" description="T-SNARE coiled-coil homology" evidence="8">
    <location>
        <begin position="196"/>
        <end position="258"/>
    </location>
</feature>
<keyword evidence="7" id="KW-1133">Transmembrane helix</keyword>
<name>A0AAW1K8H6_SAPOF</name>
<organism evidence="9 10">
    <name type="scientific">Saponaria officinalis</name>
    <name type="common">Common soapwort</name>
    <name type="synonym">Lychnis saponaria</name>
    <dbReference type="NCBI Taxonomy" id="3572"/>
    <lineage>
        <taxon>Eukaryota</taxon>
        <taxon>Viridiplantae</taxon>
        <taxon>Streptophyta</taxon>
        <taxon>Embryophyta</taxon>
        <taxon>Tracheophyta</taxon>
        <taxon>Spermatophyta</taxon>
        <taxon>Magnoliopsida</taxon>
        <taxon>eudicotyledons</taxon>
        <taxon>Gunneridae</taxon>
        <taxon>Pentapetalae</taxon>
        <taxon>Caryophyllales</taxon>
        <taxon>Caryophyllaceae</taxon>
        <taxon>Caryophylleae</taxon>
        <taxon>Saponaria</taxon>
    </lineage>
</organism>
<accession>A0AAW1K8H6</accession>
<dbReference type="GO" id="GO:0006886">
    <property type="term" value="P:intracellular protein transport"/>
    <property type="evidence" value="ECO:0007669"/>
    <property type="project" value="TreeGrafter"/>
</dbReference>
<reference evidence="9" key="1">
    <citation type="submission" date="2024-03" db="EMBL/GenBank/DDBJ databases">
        <title>WGS assembly of Saponaria officinalis var. Norfolk2.</title>
        <authorList>
            <person name="Jenkins J."/>
            <person name="Shu S."/>
            <person name="Grimwood J."/>
            <person name="Barry K."/>
            <person name="Goodstein D."/>
            <person name="Schmutz J."/>
            <person name="Leebens-Mack J."/>
            <person name="Osbourn A."/>
        </authorList>
    </citation>
    <scope>NUCLEOTIDE SEQUENCE [LARGE SCALE GENOMIC DNA]</scope>
    <source>
        <strain evidence="9">JIC</strain>
    </source>
</reference>
<evidence type="ECO:0000256" key="4">
    <source>
        <dbReference type="ARBA" id="ARBA00022990"/>
    </source>
</evidence>
<dbReference type="InterPro" id="IPR045242">
    <property type="entry name" value="Syntaxin"/>
</dbReference>
<gene>
    <name evidence="9" type="ORF">RND81_06G201200</name>
</gene>
<dbReference type="InterPro" id="IPR000727">
    <property type="entry name" value="T_SNARE_dom"/>
</dbReference>
<keyword evidence="7" id="KW-0812">Transmembrane</keyword>
<evidence type="ECO:0000256" key="3">
    <source>
        <dbReference type="ARBA" id="ARBA00022927"/>
    </source>
</evidence>
<dbReference type="PANTHER" id="PTHR19957:SF80">
    <property type="entry name" value="SYNTAXIN-121"/>
    <property type="match status" value="1"/>
</dbReference>
<dbReference type="FunFam" id="1.20.58.70:FF:000003">
    <property type="entry name" value="Qa-SNARE, Sso1/Syntaxin1-type, SYP12A-group"/>
    <property type="match status" value="1"/>
</dbReference>
<dbReference type="SMART" id="SM00397">
    <property type="entry name" value="t_SNARE"/>
    <property type="match status" value="1"/>
</dbReference>
<protein>
    <recommendedName>
        <fullName evidence="8">t-SNARE coiled-coil homology domain-containing protein</fullName>
    </recommendedName>
</protein>
<dbReference type="InterPro" id="IPR010989">
    <property type="entry name" value="SNARE"/>
</dbReference>
<feature type="transmembrane region" description="Helical" evidence="7">
    <location>
        <begin position="268"/>
        <end position="290"/>
    </location>
</feature>
<keyword evidence="4" id="KW-0007">Acetylation</keyword>
<dbReference type="Proteomes" id="UP001443914">
    <property type="component" value="Unassembled WGS sequence"/>
</dbReference>
<evidence type="ECO:0000256" key="7">
    <source>
        <dbReference type="SAM" id="Phobius"/>
    </source>
</evidence>
<keyword evidence="10" id="KW-1185">Reference proteome</keyword>
<dbReference type="AlphaFoldDB" id="A0AAW1K8H6"/>
<sequence>MNNLRSNSSSRRMGDIETGVIVHVDLDKFYEDVEVIENDLKEIDQIQGRLRAAHEESKTAHKAGVVKALRSKMHGDVTQALKKAKVIKDRIEALNKSSAESLNVPGCGPGSATERARTNVVAGLGSKLKAKMDEFQKLREKINDEYKEIVQRRYFTVTGENPDEQTVDLLISTGESESFLQRAIQNQGRGQILDTIAEIKERHDAVKDIERNLLELHQIFQDMATLVFHQSEQLNDIQGNVERSRSVVAAGTRQLVEARKKQKNTRKWTFFAIILLLIIILVVVLSLHPWS</sequence>
<dbReference type="Gene3D" id="1.20.5.110">
    <property type="match status" value="1"/>
</dbReference>
<evidence type="ECO:0000313" key="9">
    <source>
        <dbReference type="EMBL" id="KAK9715951.1"/>
    </source>
</evidence>
<feature type="coiled-coil region" evidence="6">
    <location>
        <begin position="125"/>
        <end position="152"/>
    </location>
</feature>
<keyword evidence="7" id="KW-0472">Membrane</keyword>
<dbReference type="SUPFAM" id="SSF47661">
    <property type="entry name" value="t-snare proteins"/>
    <property type="match status" value="1"/>
</dbReference>
<dbReference type="EMBL" id="JBDFQZ010000006">
    <property type="protein sequence ID" value="KAK9715951.1"/>
    <property type="molecule type" value="Genomic_DNA"/>
</dbReference>
<evidence type="ECO:0000256" key="5">
    <source>
        <dbReference type="ARBA" id="ARBA00023054"/>
    </source>
</evidence>
<keyword evidence="5 6" id="KW-0175">Coiled coil</keyword>
<keyword evidence="2" id="KW-0813">Transport</keyword>
<dbReference type="GO" id="GO:0012505">
    <property type="term" value="C:endomembrane system"/>
    <property type="evidence" value="ECO:0007669"/>
    <property type="project" value="TreeGrafter"/>
</dbReference>
<proteinExistence type="inferred from homology"/>